<sequence>YMFAYEDAEEALTLDPVNIAAYYLTVESLIRRCDYKTAWEQLEEALKIEPANSDLLRKRDELHSIESTQRTMQNSDKKPDEPYIIEAHINRHQKKYDKSINLYTKAAETGNAEALYNLALLYRQGHGCKIDFNKALEYLNKAVSQPLFIDGKTPCPGVALAHNSLANHYRNGLGIKQDLNKAFKHYKLSIDGGEPAGMNNLAAAELYTRAADKNFPMAQYELGVIYSNNYSPHVEKNIQLAKRWFRKAAENDFPDAMVELLKLEYSSIEELIVAAETGGVRETFILGVALEKGINVIEPDIEFALKLFEDAAKRGFNAAQLRLGDLYLNSLTNSRDEEQIHKGIKYISEAAQSEYPPAQFRLSEFYQFGEYGFKKNIDKALSWRIRAIENGFYLDDSDFNETNIDFEKNAKVIREWEISQNINDTEFIGRKDRFNRYALSKLEEKASIRGADHAKDAVAAGKKFFSLIDK</sequence>
<dbReference type="EMBL" id="CAJVPT010042535">
    <property type="protein sequence ID" value="CAG8730267.1"/>
    <property type="molecule type" value="Genomic_DNA"/>
</dbReference>
<feature type="non-terminal residue" evidence="1">
    <location>
        <position position="470"/>
    </location>
</feature>
<evidence type="ECO:0000313" key="2">
    <source>
        <dbReference type="Proteomes" id="UP000789525"/>
    </source>
</evidence>
<gene>
    <name evidence="1" type="ORF">ACOLOM_LOCUS11592</name>
</gene>
<evidence type="ECO:0000313" key="1">
    <source>
        <dbReference type="EMBL" id="CAG8730267.1"/>
    </source>
</evidence>
<name>A0ACA9Q185_9GLOM</name>
<accession>A0ACA9Q185</accession>
<proteinExistence type="predicted"/>
<feature type="non-terminal residue" evidence="1">
    <location>
        <position position="1"/>
    </location>
</feature>
<comment type="caution">
    <text evidence="1">The sequence shown here is derived from an EMBL/GenBank/DDBJ whole genome shotgun (WGS) entry which is preliminary data.</text>
</comment>
<organism evidence="1 2">
    <name type="scientific">Acaulospora colombiana</name>
    <dbReference type="NCBI Taxonomy" id="27376"/>
    <lineage>
        <taxon>Eukaryota</taxon>
        <taxon>Fungi</taxon>
        <taxon>Fungi incertae sedis</taxon>
        <taxon>Mucoromycota</taxon>
        <taxon>Glomeromycotina</taxon>
        <taxon>Glomeromycetes</taxon>
        <taxon>Diversisporales</taxon>
        <taxon>Acaulosporaceae</taxon>
        <taxon>Acaulospora</taxon>
    </lineage>
</organism>
<dbReference type="Proteomes" id="UP000789525">
    <property type="component" value="Unassembled WGS sequence"/>
</dbReference>
<reference evidence="1" key="1">
    <citation type="submission" date="2021-06" db="EMBL/GenBank/DDBJ databases">
        <authorList>
            <person name="Kallberg Y."/>
            <person name="Tangrot J."/>
            <person name="Rosling A."/>
        </authorList>
    </citation>
    <scope>NUCLEOTIDE SEQUENCE</scope>
    <source>
        <strain evidence="1">CL356</strain>
    </source>
</reference>
<keyword evidence="2" id="KW-1185">Reference proteome</keyword>
<protein>
    <submittedName>
        <fullName evidence="1">3322_t:CDS:1</fullName>
    </submittedName>
</protein>